<feature type="compositionally biased region" description="Low complexity" evidence="1">
    <location>
        <begin position="417"/>
        <end position="427"/>
    </location>
</feature>
<evidence type="ECO:0000256" key="2">
    <source>
        <dbReference type="SAM" id="SignalP"/>
    </source>
</evidence>
<evidence type="ECO:0000313" key="3">
    <source>
        <dbReference type="EMBL" id="KAL0472466.1"/>
    </source>
</evidence>
<evidence type="ECO:0008006" key="5">
    <source>
        <dbReference type="Google" id="ProtNLM"/>
    </source>
</evidence>
<proteinExistence type="predicted"/>
<accession>A0ABR3DIF1</accession>
<feature type="chain" id="PRO_5047522423" description="Cell wall protein" evidence="2">
    <location>
        <begin position="19"/>
        <end position="534"/>
    </location>
</feature>
<evidence type="ECO:0000313" key="4">
    <source>
        <dbReference type="Proteomes" id="UP001451303"/>
    </source>
</evidence>
<evidence type="ECO:0000256" key="1">
    <source>
        <dbReference type="SAM" id="MobiDB-lite"/>
    </source>
</evidence>
<feature type="region of interest" description="Disordered" evidence="1">
    <location>
        <begin position="220"/>
        <end position="449"/>
    </location>
</feature>
<keyword evidence="4" id="KW-1185">Reference proteome</keyword>
<feature type="signal peptide" evidence="2">
    <location>
        <begin position="1"/>
        <end position="18"/>
    </location>
</feature>
<feature type="compositionally biased region" description="Low complexity" evidence="1">
    <location>
        <begin position="390"/>
        <end position="408"/>
    </location>
</feature>
<dbReference type="Proteomes" id="UP001451303">
    <property type="component" value="Unassembled WGS sequence"/>
</dbReference>
<comment type="caution">
    <text evidence="3">The sequence shown here is derived from an EMBL/GenBank/DDBJ whole genome shotgun (WGS) entry which is preliminary data.</text>
</comment>
<dbReference type="InterPro" id="IPR053216">
    <property type="entry name" value="Appressorial_penetr-assoc"/>
</dbReference>
<dbReference type="PANTHER" id="PTHR34587:SF1">
    <property type="entry name" value="CIRCUMSPOROZOITE PROTEIN"/>
    <property type="match status" value="1"/>
</dbReference>
<feature type="compositionally biased region" description="Low complexity" evidence="1">
    <location>
        <begin position="292"/>
        <end position="335"/>
    </location>
</feature>
<feature type="compositionally biased region" description="Acidic residues" evidence="1">
    <location>
        <begin position="231"/>
        <end position="283"/>
    </location>
</feature>
<feature type="compositionally biased region" description="Acidic residues" evidence="1">
    <location>
        <begin position="336"/>
        <end position="389"/>
    </location>
</feature>
<gene>
    <name evidence="3" type="ORF">QR685DRAFT_439260</name>
</gene>
<dbReference type="EMBL" id="JAVLET010000003">
    <property type="protein sequence ID" value="KAL0472466.1"/>
    <property type="molecule type" value="Genomic_DNA"/>
</dbReference>
<keyword evidence="2" id="KW-0732">Signal</keyword>
<sequence length="534" mass="54747">MKYNASLLALAVATVASARELSYQSFTKREVSQEHSYDAILRGTNAALKLNNPLNIQDAVFGLLDNASAAKGAGQVTNLDCLQQIVADQAFTNAKAAGDLDGQVNAVLFRALERETSQVGLASAICEETAKNPEIAVVHQHQDPASAEGKANNKDIELVVAKVLKGLGADPLLALNSATSLPGDLLDATASNLLSPAITKEEILSAFDVDEDGLLRRAGEYSQQSSMSDGLQDDTCEDDGTPDDAGSDAGDDDTCEDDGTPDDAGDDAGDDDTCEDDGTDDDNTVAPVSPKATTGNATGNNNTGGNVSPKATTGNATGNNNTGSAASPTTTTGNDTGDDDTCEDDGTPDDAGDDAGDDDTCEDDGAADDAGDDAGDEDTCEDDGTDDENTGGNNKTGGNTKTQATNTGSDGNSTDGATNCKAAATKTTARREASKLGRRHGGLDFGSCGTPQIQFAKGLDGREEEESFQPVNGQDFNHESALNIQVISEFVCQKLQDECNASAEAVAACYQASNAASTAEGQQAAFLFNAALGV</sequence>
<name>A0ABR3DIF1_NEUIN</name>
<reference evidence="3 4" key="1">
    <citation type="submission" date="2023-09" db="EMBL/GenBank/DDBJ databases">
        <title>Multi-omics analysis of a traditional fermented food reveals byproduct-associated fungal strains for waste-to-food upcycling.</title>
        <authorList>
            <consortium name="Lawrence Berkeley National Laboratory"/>
            <person name="Rekdal V.M."/>
            <person name="Villalobos-Escobedo J.M."/>
            <person name="Rodriguez-Valeron N."/>
            <person name="Garcia M.O."/>
            <person name="Vasquez D.P."/>
            <person name="Damayanti I."/>
            <person name="Sorensen P.M."/>
            <person name="Baidoo E.E."/>
            <person name="De Carvalho A.C."/>
            <person name="Riley R."/>
            <person name="Lipzen A."/>
            <person name="He G."/>
            <person name="Yan M."/>
            <person name="Haridas S."/>
            <person name="Daum C."/>
            <person name="Yoshinaga Y."/>
            <person name="Ng V."/>
            <person name="Grigoriev I.V."/>
            <person name="Munk R."/>
            <person name="Nuraida L."/>
            <person name="Wijaya C.H."/>
            <person name="Morales P.-C."/>
            <person name="Keasling J.D."/>
        </authorList>
    </citation>
    <scope>NUCLEOTIDE SEQUENCE [LARGE SCALE GENOMIC DNA]</scope>
    <source>
        <strain evidence="3 4">FGSC 2613</strain>
    </source>
</reference>
<organism evidence="3 4">
    <name type="scientific">Neurospora intermedia</name>
    <dbReference type="NCBI Taxonomy" id="5142"/>
    <lineage>
        <taxon>Eukaryota</taxon>
        <taxon>Fungi</taxon>
        <taxon>Dikarya</taxon>
        <taxon>Ascomycota</taxon>
        <taxon>Pezizomycotina</taxon>
        <taxon>Sordariomycetes</taxon>
        <taxon>Sordariomycetidae</taxon>
        <taxon>Sordariales</taxon>
        <taxon>Sordariaceae</taxon>
        <taxon>Neurospora</taxon>
    </lineage>
</organism>
<dbReference type="PANTHER" id="PTHR34587">
    <property type="entry name" value="VWFA DOMAIN-CONTAINING PROTEIN"/>
    <property type="match status" value="1"/>
</dbReference>
<protein>
    <recommendedName>
        <fullName evidence="5">Cell wall protein</fullName>
    </recommendedName>
</protein>